<feature type="modified residue" description="Phosphohistidine" evidence="2">
    <location>
        <position position="44"/>
    </location>
</feature>
<evidence type="ECO:0000256" key="1">
    <source>
        <dbReference type="ARBA" id="ARBA00023012"/>
    </source>
</evidence>
<dbReference type="SMART" id="SM00073">
    <property type="entry name" value="HPT"/>
    <property type="match status" value="1"/>
</dbReference>
<dbReference type="CDD" id="cd00088">
    <property type="entry name" value="HPT"/>
    <property type="match status" value="1"/>
</dbReference>
<accession>A0ABX8DHJ6</accession>
<sequence>MLHCRLFSESRELLEQMESLLLQLETLDDASLQENLHGIFRAAHTIKGSAGMFSLEDVVSFTHVVESVLDRMRNHQLAISDALVSLLLQCRDHIAQLVDSAEAGNNDSAIAKAGEPLLAALQSYMVAGAAAVQQPELSLPVSGQPPFERLDSDDIASSDCWHISIRFGHNSFRDGMDPLSFISYLKHLGDVVSIIPLAEFLPPITAFDSENCYLAFGIQLASSASKQEIEDVFEFVREESILHIIPPHSRLQEFVQLIESMPQVDQLLGQMLVQSGALTANELQRALQLQQQLSSSPQPLGEIISSTNAASNRYCKRLSISREKSAIPW</sequence>
<dbReference type="InterPro" id="IPR051315">
    <property type="entry name" value="Bact_Chemotaxis_CheA"/>
</dbReference>
<dbReference type="Proteomes" id="UP000676428">
    <property type="component" value="Chromosome"/>
</dbReference>
<dbReference type="PANTHER" id="PTHR43395">
    <property type="entry name" value="SENSOR HISTIDINE KINASE CHEA"/>
    <property type="match status" value="1"/>
</dbReference>
<dbReference type="InterPro" id="IPR036641">
    <property type="entry name" value="HPT_dom_sf"/>
</dbReference>
<dbReference type="SUPFAM" id="SSF47226">
    <property type="entry name" value="Histidine-containing phosphotransfer domain, HPT domain"/>
    <property type="match status" value="1"/>
</dbReference>
<dbReference type="Gene3D" id="1.20.120.160">
    <property type="entry name" value="HPT domain"/>
    <property type="match status" value="1"/>
</dbReference>
<protein>
    <submittedName>
        <fullName evidence="4">Hpt domain-containing protein</fullName>
    </submittedName>
</protein>
<dbReference type="PANTHER" id="PTHR43395:SF10">
    <property type="entry name" value="CHEMOTAXIS PROTEIN CHEA"/>
    <property type="match status" value="1"/>
</dbReference>
<organism evidence="4 5">
    <name type="scientific">Shewanella dokdonensis</name>
    <dbReference type="NCBI Taxonomy" id="712036"/>
    <lineage>
        <taxon>Bacteria</taxon>
        <taxon>Pseudomonadati</taxon>
        <taxon>Pseudomonadota</taxon>
        <taxon>Gammaproteobacteria</taxon>
        <taxon>Alteromonadales</taxon>
        <taxon>Shewanellaceae</taxon>
        <taxon>Shewanella</taxon>
    </lineage>
</organism>
<dbReference type="Pfam" id="PF01627">
    <property type="entry name" value="Hpt"/>
    <property type="match status" value="1"/>
</dbReference>
<reference evidence="4 5" key="1">
    <citation type="journal article" date="2012" name="Int. J. Syst. Evol. Microbiol.">
        <title>Shewanella dokdonensis sp. nov., isolated from seawater.</title>
        <authorList>
            <person name="Sung H.R."/>
            <person name="Yoon J.H."/>
            <person name="Ghim S.Y."/>
        </authorList>
    </citation>
    <scope>NUCLEOTIDE SEQUENCE [LARGE SCALE GENOMIC DNA]</scope>
    <source>
        <strain evidence="4 5">DSM 23626</strain>
    </source>
</reference>
<evidence type="ECO:0000313" key="5">
    <source>
        <dbReference type="Proteomes" id="UP000676428"/>
    </source>
</evidence>
<name>A0ABX8DHJ6_9GAMM</name>
<feature type="domain" description="HPt" evidence="3">
    <location>
        <begin position="1"/>
        <end position="101"/>
    </location>
</feature>
<proteinExistence type="predicted"/>
<dbReference type="RefSeq" id="WP_213682842.1">
    <property type="nucleotide sequence ID" value="NZ_CP074572.1"/>
</dbReference>
<dbReference type="EMBL" id="CP074572">
    <property type="protein sequence ID" value="QVK24236.1"/>
    <property type="molecule type" value="Genomic_DNA"/>
</dbReference>
<evidence type="ECO:0000313" key="4">
    <source>
        <dbReference type="EMBL" id="QVK24236.1"/>
    </source>
</evidence>
<dbReference type="PROSITE" id="PS50894">
    <property type="entry name" value="HPT"/>
    <property type="match status" value="1"/>
</dbReference>
<keyword evidence="5" id="KW-1185">Reference proteome</keyword>
<gene>
    <name evidence="4" type="ORF">KHX94_06690</name>
</gene>
<dbReference type="InterPro" id="IPR008207">
    <property type="entry name" value="Sig_transdc_His_kin_Hpt_dom"/>
</dbReference>
<keyword evidence="1" id="KW-0902">Two-component regulatory system</keyword>
<keyword evidence="2" id="KW-0597">Phosphoprotein</keyword>
<evidence type="ECO:0000259" key="3">
    <source>
        <dbReference type="PROSITE" id="PS50894"/>
    </source>
</evidence>
<evidence type="ECO:0000256" key="2">
    <source>
        <dbReference type="PROSITE-ProRule" id="PRU00110"/>
    </source>
</evidence>